<proteinExistence type="predicted"/>
<dbReference type="RefSeq" id="WP_371839239.1">
    <property type="nucleotide sequence ID" value="NZ_JBGMEK010000024.1"/>
</dbReference>
<evidence type="ECO:0000256" key="1">
    <source>
        <dbReference type="SAM" id="Phobius"/>
    </source>
</evidence>
<keyword evidence="3" id="KW-1185">Reference proteome</keyword>
<dbReference type="Proteomes" id="UP001569428">
    <property type="component" value="Unassembled WGS sequence"/>
</dbReference>
<dbReference type="EMBL" id="JBGMEK010000024">
    <property type="protein sequence ID" value="MFA0811652.1"/>
    <property type="molecule type" value="Genomic_DNA"/>
</dbReference>
<accession>A0ABV4P0W7</accession>
<name>A0ABV4P0W7_9GAMM</name>
<keyword evidence="1" id="KW-0472">Membrane</keyword>
<keyword evidence="1" id="KW-1133">Transmembrane helix</keyword>
<sequence>MHKSQLYFGASVGLLVMFVGWTLTLAGIVAGALMAVGLLVLLANVGYWFASRSRRRIRVDIARQERQPGRSQRRKY</sequence>
<gene>
    <name evidence="2" type="ORF">ACCI49_12045</name>
</gene>
<evidence type="ECO:0000313" key="2">
    <source>
        <dbReference type="EMBL" id="MFA0811652.1"/>
    </source>
</evidence>
<keyword evidence="1" id="KW-0812">Transmembrane</keyword>
<organism evidence="2 3">
    <name type="scientific">Microbulbifer epialgicus</name>
    <dbReference type="NCBI Taxonomy" id="393907"/>
    <lineage>
        <taxon>Bacteria</taxon>
        <taxon>Pseudomonadati</taxon>
        <taxon>Pseudomonadota</taxon>
        <taxon>Gammaproteobacteria</taxon>
        <taxon>Cellvibrionales</taxon>
        <taxon>Microbulbiferaceae</taxon>
        <taxon>Microbulbifer</taxon>
    </lineage>
</organism>
<comment type="caution">
    <text evidence="2">The sequence shown here is derived from an EMBL/GenBank/DDBJ whole genome shotgun (WGS) entry which is preliminary data.</text>
</comment>
<reference evidence="2 3" key="1">
    <citation type="submission" date="2024-08" db="EMBL/GenBank/DDBJ databases">
        <authorList>
            <person name="Ishaq N."/>
        </authorList>
    </citation>
    <scope>NUCLEOTIDE SEQUENCE [LARGE SCALE GENOMIC DNA]</scope>
    <source>
        <strain evidence="2 3">DSM 18651</strain>
    </source>
</reference>
<evidence type="ECO:0000313" key="3">
    <source>
        <dbReference type="Proteomes" id="UP001569428"/>
    </source>
</evidence>
<feature type="transmembrane region" description="Helical" evidence="1">
    <location>
        <begin position="32"/>
        <end position="50"/>
    </location>
</feature>
<protein>
    <submittedName>
        <fullName evidence="2">Uncharacterized protein</fullName>
    </submittedName>
</protein>
<feature type="transmembrane region" description="Helical" evidence="1">
    <location>
        <begin position="7"/>
        <end position="26"/>
    </location>
</feature>